<sequence>MLAGVSSEYYTRLEQGRERRPSEQVLEALARVFDLDAEAVDHLFELTRPRPRRRTSGQISPNLLRLMAGWDHLPALILNDQMDLLAQNPPAAALHEGLLEPLGNVIRMTFLNPASRDFYVDWEREARSNAAHLRTVAGGDPQDPRLLALIEELLDGSEDFRRLWTRYEVGMKVPGTIRIRHRRVGELTLHFEALAVRSAPGQYLVLGQAEPGASEHAVAGLRNGRAGGRETSRAASFPVG</sequence>
<organism evidence="2 3">
    <name type="scientific">Microbispora corallina</name>
    <dbReference type="NCBI Taxonomy" id="83302"/>
    <lineage>
        <taxon>Bacteria</taxon>
        <taxon>Bacillati</taxon>
        <taxon>Actinomycetota</taxon>
        <taxon>Actinomycetes</taxon>
        <taxon>Streptosporangiales</taxon>
        <taxon>Streptosporangiaceae</taxon>
        <taxon>Microbispora</taxon>
    </lineage>
</organism>
<dbReference type="Gene3D" id="1.10.260.40">
    <property type="entry name" value="lambda repressor-like DNA-binding domains"/>
    <property type="match status" value="1"/>
</dbReference>
<dbReference type="SUPFAM" id="SSF47413">
    <property type="entry name" value="lambda repressor-like DNA-binding domains"/>
    <property type="match status" value="1"/>
</dbReference>
<reference evidence="2 3" key="1">
    <citation type="submission" date="2021-01" db="EMBL/GenBank/DDBJ databases">
        <title>Whole genome shotgun sequence of Microbispora corallina NBRC 16416.</title>
        <authorList>
            <person name="Komaki H."/>
            <person name="Tamura T."/>
        </authorList>
    </citation>
    <scope>NUCLEOTIDE SEQUENCE [LARGE SCALE GENOMIC DNA]</scope>
    <source>
        <strain evidence="2 3">NBRC 16416</strain>
    </source>
</reference>
<keyword evidence="3" id="KW-1185">Reference proteome</keyword>
<evidence type="ECO:0000259" key="1">
    <source>
        <dbReference type="PROSITE" id="PS50943"/>
    </source>
</evidence>
<accession>A0ABQ4G8G1</accession>
<dbReference type="Proteomes" id="UP000603904">
    <property type="component" value="Unassembled WGS sequence"/>
</dbReference>
<proteinExistence type="predicted"/>
<dbReference type="InterPro" id="IPR041413">
    <property type="entry name" value="MLTR_LBD"/>
</dbReference>
<dbReference type="InterPro" id="IPR001387">
    <property type="entry name" value="Cro/C1-type_HTH"/>
</dbReference>
<dbReference type="Gene3D" id="3.30.450.180">
    <property type="match status" value="1"/>
</dbReference>
<dbReference type="Pfam" id="PF17765">
    <property type="entry name" value="MLTR_LBD"/>
    <property type="match status" value="1"/>
</dbReference>
<dbReference type="PROSITE" id="PS50943">
    <property type="entry name" value="HTH_CROC1"/>
    <property type="match status" value="1"/>
</dbReference>
<name>A0ABQ4G8G1_9ACTN</name>
<dbReference type="PANTHER" id="PTHR35010">
    <property type="entry name" value="BLL4672 PROTEIN-RELATED"/>
    <property type="match status" value="1"/>
</dbReference>
<gene>
    <name evidence="2" type="ORF">Mco01_63120</name>
</gene>
<dbReference type="Pfam" id="PF13560">
    <property type="entry name" value="HTH_31"/>
    <property type="match status" value="1"/>
</dbReference>
<dbReference type="EMBL" id="BOOC01000037">
    <property type="protein sequence ID" value="GIH43312.1"/>
    <property type="molecule type" value="Genomic_DNA"/>
</dbReference>
<protein>
    <submittedName>
        <fullName evidence="2">Transcriptional regulator</fullName>
    </submittedName>
</protein>
<dbReference type="InterPro" id="IPR010982">
    <property type="entry name" value="Lambda_DNA-bd_dom_sf"/>
</dbReference>
<dbReference type="CDD" id="cd00093">
    <property type="entry name" value="HTH_XRE"/>
    <property type="match status" value="1"/>
</dbReference>
<evidence type="ECO:0000313" key="3">
    <source>
        <dbReference type="Proteomes" id="UP000603904"/>
    </source>
</evidence>
<comment type="caution">
    <text evidence="2">The sequence shown here is derived from an EMBL/GenBank/DDBJ whole genome shotgun (WGS) entry which is preliminary data.</text>
</comment>
<dbReference type="PANTHER" id="PTHR35010:SF2">
    <property type="entry name" value="BLL4672 PROTEIN"/>
    <property type="match status" value="1"/>
</dbReference>
<feature type="domain" description="HTH cro/C1-type" evidence="1">
    <location>
        <begin position="2"/>
        <end position="40"/>
    </location>
</feature>
<evidence type="ECO:0000313" key="2">
    <source>
        <dbReference type="EMBL" id="GIH43312.1"/>
    </source>
</evidence>